<gene>
    <name evidence="2" type="ORF">Celaphus_00018618</name>
</gene>
<feature type="region of interest" description="Disordered" evidence="1">
    <location>
        <begin position="31"/>
        <end position="53"/>
    </location>
</feature>
<protein>
    <submittedName>
        <fullName evidence="2">Uncharacterized protein</fullName>
    </submittedName>
</protein>
<name>A0A212CLU5_CEREH</name>
<dbReference type="Proteomes" id="UP000242450">
    <property type="component" value="Chromosome 17"/>
</dbReference>
<sequence>MMPGFYPCKMRLARPGTGWKSPVMQDIIEETPGSGVTGTPMRQRPDLGSAQKCLTSDSSRTIQCVEYEKLNPEDLSQLITIRVTMIRMS</sequence>
<dbReference type="EMBL" id="MKHE01000017">
    <property type="protein sequence ID" value="OWK06931.1"/>
    <property type="molecule type" value="Genomic_DNA"/>
</dbReference>
<evidence type="ECO:0000313" key="3">
    <source>
        <dbReference type="Proteomes" id="UP000242450"/>
    </source>
</evidence>
<feature type="non-terminal residue" evidence="2">
    <location>
        <position position="89"/>
    </location>
</feature>
<evidence type="ECO:0000313" key="2">
    <source>
        <dbReference type="EMBL" id="OWK06931.1"/>
    </source>
</evidence>
<comment type="caution">
    <text evidence="2">The sequence shown here is derived from an EMBL/GenBank/DDBJ whole genome shotgun (WGS) entry which is preliminary data.</text>
</comment>
<keyword evidence="3" id="KW-1185">Reference proteome</keyword>
<reference evidence="2 3" key="1">
    <citation type="journal article" date="2018" name="Mol. Genet. Genomics">
        <title>The red deer Cervus elaphus genome CerEla1.0: sequencing, annotating, genes, and chromosomes.</title>
        <authorList>
            <person name="Bana N.A."/>
            <person name="Nyiri A."/>
            <person name="Nagy J."/>
            <person name="Frank K."/>
            <person name="Nagy T."/>
            <person name="Steger V."/>
            <person name="Schiller M."/>
            <person name="Lakatos P."/>
            <person name="Sugar L."/>
            <person name="Horn P."/>
            <person name="Barta E."/>
            <person name="Orosz L."/>
        </authorList>
    </citation>
    <scope>NUCLEOTIDE SEQUENCE [LARGE SCALE GENOMIC DNA]</scope>
    <source>
        <strain evidence="2">Hungarian</strain>
    </source>
</reference>
<accession>A0A212CLU5</accession>
<dbReference type="AlphaFoldDB" id="A0A212CLU5"/>
<organism evidence="2 3">
    <name type="scientific">Cervus elaphus hippelaphus</name>
    <name type="common">European red deer</name>
    <dbReference type="NCBI Taxonomy" id="46360"/>
    <lineage>
        <taxon>Eukaryota</taxon>
        <taxon>Metazoa</taxon>
        <taxon>Chordata</taxon>
        <taxon>Craniata</taxon>
        <taxon>Vertebrata</taxon>
        <taxon>Euteleostomi</taxon>
        <taxon>Mammalia</taxon>
        <taxon>Eutheria</taxon>
        <taxon>Laurasiatheria</taxon>
        <taxon>Artiodactyla</taxon>
        <taxon>Ruminantia</taxon>
        <taxon>Pecora</taxon>
        <taxon>Cervidae</taxon>
        <taxon>Cervinae</taxon>
        <taxon>Cervus</taxon>
    </lineage>
</organism>
<evidence type="ECO:0000256" key="1">
    <source>
        <dbReference type="SAM" id="MobiDB-lite"/>
    </source>
</evidence>
<proteinExistence type="predicted"/>